<dbReference type="Pfam" id="PF13949">
    <property type="entry name" value="ALIX_LYPXL_bnd"/>
    <property type="match status" value="1"/>
</dbReference>
<dbReference type="SMART" id="SM01041">
    <property type="entry name" value="BRO1"/>
    <property type="match status" value="1"/>
</dbReference>
<gene>
    <name evidence="4" type="ORF">OH76DRAFT_1335407</name>
</gene>
<dbReference type="PANTHER" id="PTHR23030">
    <property type="entry name" value="PCD6 INTERACTING PROTEIN-RELATED"/>
    <property type="match status" value="1"/>
</dbReference>
<feature type="region of interest" description="Disordered" evidence="2">
    <location>
        <begin position="738"/>
        <end position="807"/>
    </location>
</feature>
<accession>A0A371DXP7</accession>
<keyword evidence="5" id="KW-1185">Reference proteome</keyword>
<dbReference type="Gene3D" id="1.20.140.50">
    <property type="entry name" value="alix/aip1 like domains"/>
    <property type="match status" value="1"/>
</dbReference>
<dbReference type="Gene3D" id="1.20.120.560">
    <property type="entry name" value="alix/aip1 in complex with the ypdl late domain"/>
    <property type="match status" value="1"/>
</dbReference>
<feature type="compositionally biased region" description="Basic residues" evidence="2">
    <location>
        <begin position="770"/>
        <end position="781"/>
    </location>
</feature>
<feature type="compositionally biased region" description="Low complexity" evidence="2">
    <location>
        <begin position="741"/>
        <end position="759"/>
    </location>
</feature>
<dbReference type="CDD" id="cd09241">
    <property type="entry name" value="BRO1_ScRim20-like"/>
    <property type="match status" value="1"/>
</dbReference>
<dbReference type="PROSITE" id="PS51180">
    <property type="entry name" value="BRO1"/>
    <property type="match status" value="1"/>
</dbReference>
<dbReference type="OrthoDB" id="64867at2759"/>
<evidence type="ECO:0000256" key="2">
    <source>
        <dbReference type="SAM" id="MobiDB-lite"/>
    </source>
</evidence>
<organism evidence="4 5">
    <name type="scientific">Lentinus brumalis</name>
    <dbReference type="NCBI Taxonomy" id="2498619"/>
    <lineage>
        <taxon>Eukaryota</taxon>
        <taxon>Fungi</taxon>
        <taxon>Dikarya</taxon>
        <taxon>Basidiomycota</taxon>
        <taxon>Agaricomycotina</taxon>
        <taxon>Agaricomycetes</taxon>
        <taxon>Polyporales</taxon>
        <taxon>Polyporaceae</taxon>
        <taxon>Lentinus</taxon>
    </lineage>
</organism>
<dbReference type="AlphaFoldDB" id="A0A371DXP7"/>
<dbReference type="GO" id="GO:0005768">
    <property type="term" value="C:endosome"/>
    <property type="evidence" value="ECO:0007669"/>
    <property type="project" value="TreeGrafter"/>
</dbReference>
<reference evidence="4 5" key="1">
    <citation type="journal article" date="2018" name="Biotechnol. Biofuels">
        <title>Integrative visual omics of the white-rot fungus Polyporus brumalis exposes the biotechnological potential of its oxidative enzymes for delignifying raw plant biomass.</title>
        <authorList>
            <person name="Miyauchi S."/>
            <person name="Rancon A."/>
            <person name="Drula E."/>
            <person name="Hage H."/>
            <person name="Chaduli D."/>
            <person name="Favel A."/>
            <person name="Grisel S."/>
            <person name="Henrissat B."/>
            <person name="Herpoel-Gimbert I."/>
            <person name="Ruiz-Duenas F.J."/>
            <person name="Chevret D."/>
            <person name="Hainaut M."/>
            <person name="Lin J."/>
            <person name="Wang M."/>
            <person name="Pangilinan J."/>
            <person name="Lipzen A."/>
            <person name="Lesage-Meessen L."/>
            <person name="Navarro D."/>
            <person name="Riley R."/>
            <person name="Grigoriev I.V."/>
            <person name="Zhou S."/>
            <person name="Raouche S."/>
            <person name="Rosso M.N."/>
        </authorList>
    </citation>
    <scope>NUCLEOTIDE SEQUENCE [LARGE SCALE GENOMIC DNA]</scope>
    <source>
        <strain evidence="4 5">BRFM 1820</strain>
    </source>
</reference>
<dbReference type="InterPro" id="IPR038499">
    <property type="entry name" value="BRO1_sf"/>
</dbReference>
<dbReference type="Gene3D" id="1.25.40.280">
    <property type="entry name" value="alix/aip1 like domains"/>
    <property type="match status" value="1"/>
</dbReference>
<comment type="similarity">
    <text evidence="1">Belongs to the palA/RIM20 family.</text>
</comment>
<proteinExistence type="inferred from homology"/>
<dbReference type="InterPro" id="IPR025304">
    <property type="entry name" value="ALIX_V_dom"/>
</dbReference>
<feature type="domain" description="BRO1" evidence="3">
    <location>
        <begin position="3"/>
        <end position="401"/>
    </location>
</feature>
<dbReference type="Pfam" id="PF03097">
    <property type="entry name" value="BRO1"/>
    <property type="match status" value="1"/>
</dbReference>
<dbReference type="PANTHER" id="PTHR23030:SF39">
    <property type="entry name" value="PROGRAMMED CELL DEATH 6-INTERACTING PROTEIN"/>
    <property type="match status" value="1"/>
</dbReference>
<protein>
    <submittedName>
        <fullName evidence="4">PH-response regulator</fullName>
    </submittedName>
</protein>
<evidence type="ECO:0000313" key="5">
    <source>
        <dbReference type="Proteomes" id="UP000256964"/>
    </source>
</evidence>
<dbReference type="Proteomes" id="UP000256964">
    <property type="component" value="Unassembled WGS sequence"/>
</dbReference>
<dbReference type="InterPro" id="IPR004328">
    <property type="entry name" value="BRO1_dom"/>
</dbReference>
<dbReference type="STRING" id="139420.A0A371DXP7"/>
<dbReference type="EMBL" id="KZ857379">
    <property type="protein sequence ID" value="RDX57268.1"/>
    <property type="molecule type" value="Genomic_DNA"/>
</dbReference>
<sequence length="807" mass="90725">MPNQLPVPFKKTYVVPLREAVREYILTHYTDTHPDAYRWDIGQWEKLRAEVVSITVHIDRVNALISYHAQLVFILTKLPPDIGLEIPYAPVFNSSALPETYNNLVYERAGVLFNLAALYSQLGAAEDRTTPHGLKQAIKFYQNAAGTFNYLSATAVPQLRGSLPPDDAPLELTEPFVRGLEFLMLAQAQECVWQRAVMDNYKNGLIAKLAAKVSSFYGSALTHIKDASIRHIFPSSWVAQMETKSLHFQAAAQYRKSLEDLEAHKYGYEISRLTEAQALAKKGYETARRGGATVPVQQDIKSLLDIVQKNIARAERDNDLIYHQDVPPASALPAIAEVAMAQPIVDPGLQDPKAVVGNDAVIFGELLGWGARLAIDIYTDRKQNWIKDEVMDRVRHLDNNIASTLERLNLPAALDALDRPIGLPPSLVKKAEEVRLESGPERVETFIRDVQTLAKHVTALLDEAMDILDQEADEDEAFRGSHSGAARLPSHEANKELIEKAEKYRAILQQAGDSDELVRQKWEEWEDNINQLTWSEADLEASIPSSTVPQSHRTASAGGDLTRMHARALRVLLEKLDDMAKSRADLVARVKRLAASDDITPRILKAASGMEQWVNVQPAMFEDILDEELSKFDKFRAQLEEDARKQEDILKAVQERHSAFVQSRQEDAVVKARERALQSLDLAYHKYKEVVRNLEEGLKFYNDFAVILSQFRDACKEWVNQRRNEISTLTRAMEELTISQPASATPPRAATPETPPAEAVQSEQPPARAPPRRFPGHRVRTPRTALPPPDSNEWETMELPMPSPRRG</sequence>
<evidence type="ECO:0000313" key="4">
    <source>
        <dbReference type="EMBL" id="RDX57268.1"/>
    </source>
</evidence>
<evidence type="ECO:0000259" key="3">
    <source>
        <dbReference type="PROSITE" id="PS51180"/>
    </source>
</evidence>
<evidence type="ECO:0000256" key="1">
    <source>
        <dbReference type="ARBA" id="ARBA00038154"/>
    </source>
</evidence>
<name>A0A371DXP7_9APHY</name>